<protein>
    <submittedName>
        <fullName evidence="2">DUF3613 domain-containing protein</fullName>
    </submittedName>
</protein>
<reference evidence="2" key="1">
    <citation type="submission" date="2022-09" db="EMBL/GenBank/DDBJ databases">
        <title>The complete genome of Acidovorax sp. 5MLIR.</title>
        <authorList>
            <person name="Liu L."/>
            <person name="Yue J."/>
            <person name="Yang F."/>
            <person name="Yuan J."/>
            <person name="Li L."/>
        </authorList>
    </citation>
    <scope>NUCLEOTIDE SEQUENCE</scope>
    <source>
        <strain evidence="2">5MLIR</strain>
    </source>
</reference>
<dbReference type="RefSeq" id="WP_231042625.1">
    <property type="nucleotide sequence ID" value="NZ_CP106881.1"/>
</dbReference>
<evidence type="ECO:0000256" key="1">
    <source>
        <dbReference type="SAM" id="SignalP"/>
    </source>
</evidence>
<dbReference type="InterPro" id="IPR022053">
    <property type="entry name" value="DUF3613"/>
</dbReference>
<feature type="signal peptide" evidence="1">
    <location>
        <begin position="1"/>
        <end position="29"/>
    </location>
</feature>
<dbReference type="EMBL" id="CP106881">
    <property type="protein sequence ID" value="UYG51928.1"/>
    <property type="molecule type" value="Genomic_DNA"/>
</dbReference>
<evidence type="ECO:0000313" key="2">
    <source>
        <dbReference type="EMBL" id="UYG51928.1"/>
    </source>
</evidence>
<proteinExistence type="predicted"/>
<name>A0ABY6GA65_9BURK</name>
<evidence type="ECO:0000313" key="3">
    <source>
        <dbReference type="Proteomes" id="UP001162800"/>
    </source>
</evidence>
<organism evidence="2 3">
    <name type="scientific">Comamonas endophytica</name>
    <dbReference type="NCBI Taxonomy" id="2949090"/>
    <lineage>
        <taxon>Bacteria</taxon>
        <taxon>Pseudomonadati</taxon>
        <taxon>Pseudomonadota</taxon>
        <taxon>Betaproteobacteria</taxon>
        <taxon>Burkholderiales</taxon>
        <taxon>Comamonadaceae</taxon>
        <taxon>Comamonas</taxon>
    </lineage>
</organism>
<dbReference type="Proteomes" id="UP001162800">
    <property type="component" value="Chromosome"/>
</dbReference>
<dbReference type="Pfam" id="PF12266">
    <property type="entry name" value="DUF3613"/>
    <property type="match status" value="1"/>
</dbReference>
<accession>A0ABY6GA65</accession>
<keyword evidence="3" id="KW-1185">Reference proteome</keyword>
<feature type="chain" id="PRO_5047351469" evidence="1">
    <location>
        <begin position="30"/>
        <end position="119"/>
    </location>
</feature>
<keyword evidence="1" id="KW-0732">Signal</keyword>
<gene>
    <name evidence="2" type="ORF">M9799_01355</name>
</gene>
<sequence length="119" mass="12747">MQTRFPSPGRWRLLAPALLGLALIGTAHADARGNVALVETTPAAAMPARADAAPAARTAPREIGIGTATEALWALQRASRGTHPRPIDGDQASRSYQRYLKSFETEIPAQYNTGLDLQK</sequence>